<evidence type="ECO:0000313" key="4">
    <source>
        <dbReference type="EMBL" id="QOS68853.1"/>
    </source>
</evidence>
<dbReference type="GO" id="GO:0003677">
    <property type="term" value="F:DNA binding"/>
    <property type="evidence" value="ECO:0007669"/>
    <property type="project" value="UniProtKB-KW"/>
</dbReference>
<dbReference type="KEGG" id="egd:GS424_003010"/>
<reference evidence="4 5" key="1">
    <citation type="submission" date="2020-10" db="EMBL/GenBank/DDBJ databases">
        <title>Eggerthella sp. nov., isolated from human feces.</title>
        <authorList>
            <person name="Yajun G."/>
        </authorList>
    </citation>
    <scope>NUCLEOTIDE SEQUENCE [LARGE SCALE GENOMIC DNA]</scope>
    <source>
        <strain evidence="4 5">HF-1101</strain>
    </source>
</reference>
<dbReference type="SUPFAM" id="SSF46894">
    <property type="entry name" value="C-terminal effector domain of the bipartite response regulators"/>
    <property type="match status" value="1"/>
</dbReference>
<proteinExistence type="predicted"/>
<dbReference type="RefSeq" id="WP_160943697.1">
    <property type="nucleotide sequence ID" value="NZ_CP063310.1"/>
</dbReference>
<dbReference type="PANTHER" id="PTHR44688">
    <property type="entry name" value="DNA-BINDING TRANSCRIPTIONAL ACTIVATOR DEVR_DOSR"/>
    <property type="match status" value="1"/>
</dbReference>
<organism evidence="4 5">
    <name type="scientific">Eggerthella guodeyinii</name>
    <dbReference type="NCBI Taxonomy" id="2690837"/>
    <lineage>
        <taxon>Bacteria</taxon>
        <taxon>Bacillati</taxon>
        <taxon>Actinomycetota</taxon>
        <taxon>Coriobacteriia</taxon>
        <taxon>Eggerthellales</taxon>
        <taxon>Eggerthellaceae</taxon>
        <taxon>Eggerthella</taxon>
    </lineage>
</organism>
<dbReference type="CDD" id="cd06170">
    <property type="entry name" value="LuxR_C_like"/>
    <property type="match status" value="1"/>
</dbReference>
<gene>
    <name evidence="4" type="ORF">GS424_003010</name>
</gene>
<dbReference type="InterPro" id="IPR000792">
    <property type="entry name" value="Tscrpt_reg_LuxR_C"/>
</dbReference>
<dbReference type="PRINTS" id="PR00038">
    <property type="entry name" value="HTHLUXR"/>
</dbReference>
<keyword evidence="2" id="KW-0238">DNA-binding</keyword>
<evidence type="ECO:0000256" key="1">
    <source>
        <dbReference type="ARBA" id="ARBA00023015"/>
    </source>
</evidence>
<protein>
    <submittedName>
        <fullName evidence="4">Helix-turn-helix transcriptional regulator</fullName>
    </submittedName>
</protein>
<dbReference type="PROSITE" id="PS50043">
    <property type="entry name" value="HTH_LUXR_2"/>
    <property type="match status" value="1"/>
</dbReference>
<evidence type="ECO:0000256" key="3">
    <source>
        <dbReference type="ARBA" id="ARBA00023163"/>
    </source>
</evidence>
<dbReference type="InterPro" id="IPR036388">
    <property type="entry name" value="WH-like_DNA-bd_sf"/>
</dbReference>
<dbReference type="Gene3D" id="1.10.10.10">
    <property type="entry name" value="Winged helix-like DNA-binding domain superfamily/Winged helix DNA-binding domain"/>
    <property type="match status" value="1"/>
</dbReference>
<keyword evidence="1" id="KW-0805">Transcription regulation</keyword>
<dbReference type="GO" id="GO:0006355">
    <property type="term" value="P:regulation of DNA-templated transcription"/>
    <property type="evidence" value="ECO:0007669"/>
    <property type="project" value="InterPro"/>
</dbReference>
<dbReference type="SMART" id="SM00421">
    <property type="entry name" value="HTH_LUXR"/>
    <property type="match status" value="1"/>
</dbReference>
<accession>A0A6L7J100</accession>
<name>A0A6L7J100_9ACTN</name>
<dbReference type="Pfam" id="PF00196">
    <property type="entry name" value="GerE"/>
    <property type="match status" value="1"/>
</dbReference>
<dbReference type="EMBL" id="CP063310">
    <property type="protein sequence ID" value="QOS68853.1"/>
    <property type="molecule type" value="Genomic_DNA"/>
</dbReference>
<dbReference type="Proteomes" id="UP000478463">
    <property type="component" value="Chromosome"/>
</dbReference>
<keyword evidence="3" id="KW-0804">Transcription</keyword>
<evidence type="ECO:0000313" key="5">
    <source>
        <dbReference type="Proteomes" id="UP000478463"/>
    </source>
</evidence>
<dbReference type="InterPro" id="IPR016032">
    <property type="entry name" value="Sig_transdc_resp-reg_C-effctor"/>
</dbReference>
<dbReference type="PANTHER" id="PTHR44688:SF16">
    <property type="entry name" value="DNA-BINDING TRANSCRIPTIONAL ACTIVATOR DEVR_DOSR"/>
    <property type="match status" value="1"/>
</dbReference>
<dbReference type="AlphaFoldDB" id="A0A6L7J100"/>
<evidence type="ECO:0000256" key="2">
    <source>
        <dbReference type="ARBA" id="ARBA00023125"/>
    </source>
</evidence>
<sequence length="512" mass="53882">MNSPATIKEAPVDDMPGHLGGLRFSLLGFVFHLSWMYLFLYVQAPAGLASVLSSADSSSSFLGMSSPLYPSSALALVATLAAFAIVPNRMLALAHSRIASFAAPVVTSTGTLMYCILYYTGLDTGSVPETISIASGILTGIGSGFLAARWAHAFGAAGISSVLGSTPTILAGIIAVCVTTPYLPLGIGLVLVVVLPLLSGACVSKADAGKVSLTTEAEPCVTAGRTGAYVGMTASIVTLGIVLGFLNTSTASPAFSEYLVFFFLTATVAVLAACAAYILRVQRKGFLIQLVAPVCAIGCLAILLVQANQADLFTSFIPIGSACLEMLFLVTLVILAKRFGLSAVRTFALGRIAYAVSNLAGSTLGPQFAVSGETTETVQIASFMLFAGVELISIAAIAVLILARPTTDEKADVPSHTSQRRICEPAFEPTPRTPGKGGRFKTKLERFAQTYQLSARETDVAEQLLKGRGYARIQQELNIAEGTVNYHTRNIYAKTDVHTREDLIDLFDSFDD</sequence>